<name>A0A5B8VTA7_9SPHI</name>
<dbReference type="AlphaFoldDB" id="A0A5B8VTA7"/>
<feature type="transmembrane region" description="Helical" evidence="1">
    <location>
        <begin position="12"/>
        <end position="35"/>
    </location>
</feature>
<feature type="transmembrane region" description="Helical" evidence="1">
    <location>
        <begin position="90"/>
        <end position="112"/>
    </location>
</feature>
<feature type="transmembrane region" description="Helical" evidence="1">
    <location>
        <begin position="124"/>
        <end position="150"/>
    </location>
</feature>
<protein>
    <submittedName>
        <fullName evidence="2">Uncharacterized protein</fullName>
    </submittedName>
</protein>
<feature type="transmembrane region" description="Helical" evidence="1">
    <location>
        <begin position="162"/>
        <end position="184"/>
    </location>
</feature>
<reference evidence="2 3" key="1">
    <citation type="journal article" date="2013" name="J. Microbiol.">
        <title>Mucilaginibacter ginsenosidivorax sp. nov., with ginsenoside converting activity isolated from sediment.</title>
        <authorList>
            <person name="Kim J.K."/>
            <person name="Choi T.E."/>
            <person name="Liu Q.M."/>
            <person name="Park H.Y."/>
            <person name="Yi T.H."/>
            <person name="Yoon M.H."/>
            <person name="Kim S.C."/>
            <person name="Im W.T."/>
        </authorList>
    </citation>
    <scope>NUCLEOTIDE SEQUENCE [LARGE SCALE GENOMIC DNA]</scope>
    <source>
        <strain evidence="2 3">KHI28</strain>
    </source>
</reference>
<gene>
    <name evidence="2" type="ORF">FSB76_02340</name>
</gene>
<dbReference type="RefSeq" id="WP_147051996.1">
    <property type="nucleotide sequence ID" value="NZ_CP042437.1"/>
</dbReference>
<evidence type="ECO:0000313" key="3">
    <source>
        <dbReference type="Proteomes" id="UP000321362"/>
    </source>
</evidence>
<keyword evidence="1" id="KW-1133">Transmembrane helix</keyword>
<organism evidence="2 3">
    <name type="scientific">Mucilaginibacter ginsenosidivorax</name>
    <dbReference type="NCBI Taxonomy" id="862126"/>
    <lineage>
        <taxon>Bacteria</taxon>
        <taxon>Pseudomonadati</taxon>
        <taxon>Bacteroidota</taxon>
        <taxon>Sphingobacteriia</taxon>
        <taxon>Sphingobacteriales</taxon>
        <taxon>Sphingobacteriaceae</taxon>
        <taxon>Mucilaginibacter</taxon>
    </lineage>
</organism>
<keyword evidence="3" id="KW-1185">Reference proteome</keyword>
<dbReference type="Proteomes" id="UP000321362">
    <property type="component" value="Chromosome"/>
</dbReference>
<evidence type="ECO:0000313" key="2">
    <source>
        <dbReference type="EMBL" id="QEC74837.1"/>
    </source>
</evidence>
<keyword evidence="1" id="KW-0472">Membrane</keyword>
<proteinExistence type="predicted"/>
<feature type="transmembrane region" description="Helical" evidence="1">
    <location>
        <begin position="47"/>
        <end position="69"/>
    </location>
</feature>
<dbReference type="KEGG" id="mgk:FSB76_02340"/>
<dbReference type="OrthoDB" id="1442756at2"/>
<sequence length="200" mass="23176">MHIFLRAKHWQLFLLSFGIPMLLQIVMMGSIITGLSPNAGPDFIFSYFKFFPFIMLLFMGTMFGWFWSVATGLQSTVPAGIKMKVTLFKVFLLIPVIYITVLCITLPTLFLSLHFNNVHNPAPILLAFSVIVPLHLFSMFCIFYCMYFAAKTIKTVELQREVTFSDFTGEFFLIWFFCIGIWILQPKINRLVNQQKEEVI</sequence>
<accession>A0A5B8VTA7</accession>
<keyword evidence="1" id="KW-0812">Transmembrane</keyword>
<dbReference type="EMBL" id="CP042437">
    <property type="protein sequence ID" value="QEC74837.1"/>
    <property type="molecule type" value="Genomic_DNA"/>
</dbReference>
<evidence type="ECO:0000256" key="1">
    <source>
        <dbReference type="SAM" id="Phobius"/>
    </source>
</evidence>